<gene>
    <name evidence="1" type="ORF">CR513_07305</name>
</gene>
<reference evidence="1" key="1">
    <citation type="submission" date="2018-05" db="EMBL/GenBank/DDBJ databases">
        <title>Draft genome of Mucuna pruriens seed.</title>
        <authorList>
            <person name="Nnadi N.E."/>
            <person name="Vos R."/>
            <person name="Hasami M.H."/>
            <person name="Devisetty U.K."/>
            <person name="Aguiy J.C."/>
        </authorList>
    </citation>
    <scope>NUCLEOTIDE SEQUENCE [LARGE SCALE GENOMIC DNA]</scope>
    <source>
        <strain evidence="1">JCA_2017</strain>
    </source>
</reference>
<dbReference type="EMBL" id="QJKJ01001268">
    <property type="protein sequence ID" value="RDY08461.1"/>
    <property type="molecule type" value="Genomic_DNA"/>
</dbReference>
<evidence type="ECO:0000313" key="2">
    <source>
        <dbReference type="Proteomes" id="UP000257109"/>
    </source>
</evidence>
<protein>
    <submittedName>
        <fullName evidence="1">Uncharacterized protein</fullName>
    </submittedName>
</protein>
<keyword evidence="2" id="KW-1185">Reference proteome</keyword>
<proteinExistence type="predicted"/>
<evidence type="ECO:0000313" key="1">
    <source>
        <dbReference type="EMBL" id="RDY08461.1"/>
    </source>
</evidence>
<dbReference type="AlphaFoldDB" id="A0A371I0A8"/>
<accession>A0A371I0A8</accession>
<name>A0A371I0A8_MUCPR</name>
<organism evidence="1 2">
    <name type="scientific">Mucuna pruriens</name>
    <name type="common">Velvet bean</name>
    <name type="synonym">Dolichos pruriens</name>
    <dbReference type="NCBI Taxonomy" id="157652"/>
    <lineage>
        <taxon>Eukaryota</taxon>
        <taxon>Viridiplantae</taxon>
        <taxon>Streptophyta</taxon>
        <taxon>Embryophyta</taxon>
        <taxon>Tracheophyta</taxon>
        <taxon>Spermatophyta</taxon>
        <taxon>Magnoliopsida</taxon>
        <taxon>eudicotyledons</taxon>
        <taxon>Gunneridae</taxon>
        <taxon>Pentapetalae</taxon>
        <taxon>rosids</taxon>
        <taxon>fabids</taxon>
        <taxon>Fabales</taxon>
        <taxon>Fabaceae</taxon>
        <taxon>Papilionoideae</taxon>
        <taxon>50 kb inversion clade</taxon>
        <taxon>NPAAA clade</taxon>
        <taxon>indigoferoid/millettioid clade</taxon>
        <taxon>Phaseoleae</taxon>
        <taxon>Mucuna</taxon>
    </lineage>
</organism>
<comment type="caution">
    <text evidence="1">The sequence shown here is derived from an EMBL/GenBank/DDBJ whole genome shotgun (WGS) entry which is preliminary data.</text>
</comment>
<feature type="non-terminal residue" evidence="1">
    <location>
        <position position="1"/>
    </location>
</feature>
<sequence>MEEHKRALMGPLKCHIPPIHGGRDVETYLDWEMKYGGANFVGKFVKGGGDMLILANLEREMRTRFLPISYARDLYNKLQRRGVP</sequence>
<dbReference type="OrthoDB" id="1731207at2759"/>
<dbReference type="Proteomes" id="UP000257109">
    <property type="component" value="Unassembled WGS sequence"/>
</dbReference>